<keyword evidence="3" id="KW-0949">S-adenosyl-L-methionine</keyword>
<evidence type="ECO:0000256" key="1">
    <source>
        <dbReference type="ARBA" id="ARBA00001966"/>
    </source>
</evidence>
<accession>A0A6J5L7Q9</accession>
<dbReference type="InterPro" id="IPR050377">
    <property type="entry name" value="Radical_SAM_PqqE_MftC-like"/>
</dbReference>
<dbReference type="InterPro" id="IPR007197">
    <property type="entry name" value="rSAM"/>
</dbReference>
<evidence type="ECO:0000256" key="5">
    <source>
        <dbReference type="ARBA" id="ARBA00023004"/>
    </source>
</evidence>
<dbReference type="PROSITE" id="PS01305">
    <property type="entry name" value="MOAA_NIFB_PQQE"/>
    <property type="match status" value="1"/>
</dbReference>
<reference evidence="7" key="1">
    <citation type="submission" date="2020-04" db="EMBL/GenBank/DDBJ databases">
        <authorList>
            <person name="Chiriac C."/>
            <person name="Salcher M."/>
            <person name="Ghai R."/>
            <person name="Kavagutti S V."/>
        </authorList>
    </citation>
    <scope>NUCLEOTIDE SEQUENCE</scope>
</reference>
<organism evidence="7">
    <name type="scientific">uncultured Caudovirales phage</name>
    <dbReference type="NCBI Taxonomy" id="2100421"/>
    <lineage>
        <taxon>Viruses</taxon>
        <taxon>Duplodnaviria</taxon>
        <taxon>Heunggongvirae</taxon>
        <taxon>Uroviricota</taxon>
        <taxon>Caudoviricetes</taxon>
        <taxon>Peduoviridae</taxon>
        <taxon>Maltschvirus</taxon>
        <taxon>Maltschvirus maltsch</taxon>
    </lineage>
</organism>
<dbReference type="InterPro" id="IPR000385">
    <property type="entry name" value="MoaA_NifB_PqqE_Fe-S-bd_CS"/>
</dbReference>
<dbReference type="Gene3D" id="3.20.20.70">
    <property type="entry name" value="Aldolase class I"/>
    <property type="match status" value="1"/>
</dbReference>
<evidence type="ECO:0000256" key="6">
    <source>
        <dbReference type="ARBA" id="ARBA00023014"/>
    </source>
</evidence>
<evidence type="ECO:0000313" key="7">
    <source>
        <dbReference type="EMBL" id="CAB4129087.1"/>
    </source>
</evidence>
<dbReference type="GO" id="GO:0003824">
    <property type="term" value="F:catalytic activity"/>
    <property type="evidence" value="ECO:0007669"/>
    <property type="project" value="InterPro"/>
</dbReference>
<dbReference type="SFLD" id="SFLDS00029">
    <property type="entry name" value="Radical_SAM"/>
    <property type="match status" value="1"/>
</dbReference>
<dbReference type="GO" id="GO:0046872">
    <property type="term" value="F:metal ion binding"/>
    <property type="evidence" value="ECO:0007669"/>
    <property type="project" value="UniProtKB-KW"/>
</dbReference>
<dbReference type="PANTHER" id="PTHR11228">
    <property type="entry name" value="RADICAL SAM DOMAIN PROTEIN"/>
    <property type="match status" value="1"/>
</dbReference>
<dbReference type="SUPFAM" id="SSF102114">
    <property type="entry name" value="Radical SAM enzymes"/>
    <property type="match status" value="1"/>
</dbReference>
<dbReference type="EMBL" id="LR796233">
    <property type="protein sequence ID" value="CAB4129087.1"/>
    <property type="molecule type" value="Genomic_DNA"/>
</dbReference>
<sequence>MNQITSIGFALDPTNVPSFLLDWELTKLCNLDCSYCPTGINGGHDNTTKHPPLTECLQTIDFMFEYVDEYMKYKKPSQRKVILNVYGGESLFHPNIVEILDAVRNKYTKYQDNWYLTVTCTTNGVIGQTLWSRIVPLIDEFTVSYHAENLPKQKQQVLNNLLYLKENNRRFKCVVMMHNDPVKFEDSKTVIDFCQTNNLRYIVKPLDNQQPEWQYTGEQYKQLKTFWMVPVTEVKNNIQAIKEGRSCCGGRRLSLNGNLKSNVGFVQKQGFEGWSCSVNWFFLFVRQVDGAVFTNKDCRMSTSGKEEPLGNISDSKKIISTLQTQLETSIMPVIKCRKNICRCGFCAPKAETEKDFIDLIKRNVPFDVFQKEC</sequence>
<proteinExistence type="predicted"/>
<dbReference type="CDD" id="cd01335">
    <property type="entry name" value="Radical_SAM"/>
    <property type="match status" value="1"/>
</dbReference>
<dbReference type="PANTHER" id="PTHR11228:SF35">
    <property type="entry name" value="MOLYBDENUM COFACTOR BIOSYNTHESIS PROTEIN A-RELATED"/>
    <property type="match status" value="1"/>
</dbReference>
<keyword evidence="6" id="KW-0411">Iron-sulfur</keyword>
<keyword evidence="4" id="KW-0479">Metal-binding</keyword>
<keyword evidence="5" id="KW-0408">Iron</keyword>
<evidence type="ECO:0000256" key="3">
    <source>
        <dbReference type="ARBA" id="ARBA00022691"/>
    </source>
</evidence>
<dbReference type="GO" id="GO:0051539">
    <property type="term" value="F:4 iron, 4 sulfur cluster binding"/>
    <property type="evidence" value="ECO:0007669"/>
    <property type="project" value="UniProtKB-KW"/>
</dbReference>
<dbReference type="InterPro" id="IPR058240">
    <property type="entry name" value="rSAM_sf"/>
</dbReference>
<dbReference type="InterPro" id="IPR013785">
    <property type="entry name" value="Aldolase_TIM"/>
</dbReference>
<evidence type="ECO:0000256" key="4">
    <source>
        <dbReference type="ARBA" id="ARBA00022723"/>
    </source>
</evidence>
<evidence type="ECO:0000256" key="2">
    <source>
        <dbReference type="ARBA" id="ARBA00022485"/>
    </source>
</evidence>
<name>A0A6J5L7Q9_9CAUD</name>
<comment type="cofactor">
    <cofactor evidence="1">
        <name>[4Fe-4S] cluster</name>
        <dbReference type="ChEBI" id="CHEBI:49883"/>
    </cofactor>
</comment>
<protein>
    <submittedName>
        <fullName evidence="7">QueE 7-carboxy-7-deazaguanine synthase</fullName>
    </submittedName>
</protein>
<keyword evidence="2" id="KW-0004">4Fe-4S</keyword>
<gene>
    <name evidence="7" type="ORF">UFOVP112_185</name>
</gene>